<dbReference type="Proteomes" id="UP000248764">
    <property type="component" value="Unassembled WGS sequence"/>
</dbReference>
<sequence>MTTGVARAAEPGGPSPDRSLTSLARVLDQLGTTLLNLVVGEGRLSSSVGGVGIHDPHDDSPLPPASLVLGVGVHEPHEVAALLLQLGKADAVGLVVRTPLVIDETIRTASDVSGVALLALARGASWTQVAALLRSVLAETEVGGGRADSVIEMPAGDLFTLANAVSALVDAPITIEDLDSRLIAFSSGQDDLDPLRFETILGRRCPARFRTMLEDRGVFTAIYRSAEPIRVEMPDVLPRIAVAIRAGDEVLGSMWAVTQALTDQRRTAFTEAAGLVALHMLRQRAGADVHRRLRTDLVATVLGGGASAGEAARQLDLAAGPAVVLALCTLPADPPVPAARAEADLQRSSDAFALHLATVHPGSACGLVRGVVYGILPVPADTDDGEERAVRIAHAFLQRTGERIAFGIGIGRTVRTVADLAQSRLDADRALRVVRSGRAAGPVVRISDVYAAALLLELSDLVALDIGLPDGPIRRLIEYDAEHHSHLALSLRAWLDAFGDVNAAATAVHVHPSTFRYRLRRLTEVGGLNLDDGDQRFTAMLQLRLLDI</sequence>
<dbReference type="InterPro" id="IPR042070">
    <property type="entry name" value="PucR_C-HTH_sf"/>
</dbReference>
<protein>
    <submittedName>
        <fullName evidence="4">PucR family transcriptional regulator</fullName>
    </submittedName>
</protein>
<dbReference type="Pfam" id="PF17853">
    <property type="entry name" value="GGDEF_2"/>
    <property type="match status" value="1"/>
</dbReference>
<reference evidence="4 5" key="1">
    <citation type="submission" date="2018-01" db="EMBL/GenBank/DDBJ databases">
        <title>Draft genome sequence of Jiangella sp. GTF31.</title>
        <authorList>
            <person name="Sahin N."/>
            <person name="Ay H."/>
            <person name="Saygin H."/>
        </authorList>
    </citation>
    <scope>NUCLEOTIDE SEQUENCE [LARGE SCALE GENOMIC DNA]</scope>
    <source>
        <strain evidence="4 5">GTF31</strain>
    </source>
</reference>
<evidence type="ECO:0000259" key="3">
    <source>
        <dbReference type="Pfam" id="PF17853"/>
    </source>
</evidence>
<organism evidence="4 5">
    <name type="scientific">Jiangella anatolica</name>
    <dbReference type="NCBI Taxonomy" id="2670374"/>
    <lineage>
        <taxon>Bacteria</taxon>
        <taxon>Bacillati</taxon>
        <taxon>Actinomycetota</taxon>
        <taxon>Actinomycetes</taxon>
        <taxon>Jiangellales</taxon>
        <taxon>Jiangellaceae</taxon>
        <taxon>Jiangella</taxon>
    </lineage>
</organism>
<comment type="similarity">
    <text evidence="1">Belongs to the CdaR family.</text>
</comment>
<dbReference type="InterPro" id="IPR051448">
    <property type="entry name" value="CdaR-like_regulators"/>
</dbReference>
<dbReference type="EMBL" id="POTW01000013">
    <property type="protein sequence ID" value="PZF84718.1"/>
    <property type="molecule type" value="Genomic_DNA"/>
</dbReference>
<dbReference type="PANTHER" id="PTHR33744">
    <property type="entry name" value="CARBOHYDRATE DIACID REGULATOR"/>
    <property type="match status" value="1"/>
</dbReference>
<name>A0A2W2BXX9_9ACTN</name>
<evidence type="ECO:0000313" key="4">
    <source>
        <dbReference type="EMBL" id="PZF84718.1"/>
    </source>
</evidence>
<dbReference type="Gene3D" id="1.10.10.2840">
    <property type="entry name" value="PucR C-terminal helix-turn-helix domain"/>
    <property type="match status" value="1"/>
</dbReference>
<feature type="domain" description="PucR C-terminal helix-turn-helix" evidence="2">
    <location>
        <begin position="490"/>
        <end position="545"/>
    </location>
</feature>
<dbReference type="RefSeq" id="WP_111254058.1">
    <property type="nucleotide sequence ID" value="NZ_POTW01000013.1"/>
</dbReference>
<feature type="domain" description="CdaR GGDEF-like" evidence="3">
    <location>
        <begin position="310"/>
        <end position="433"/>
    </location>
</feature>
<proteinExistence type="inferred from homology"/>
<dbReference type="AlphaFoldDB" id="A0A2W2BXX9"/>
<evidence type="ECO:0000313" key="5">
    <source>
        <dbReference type="Proteomes" id="UP000248764"/>
    </source>
</evidence>
<dbReference type="InterPro" id="IPR025736">
    <property type="entry name" value="PucR_C-HTH_dom"/>
</dbReference>
<evidence type="ECO:0000256" key="1">
    <source>
        <dbReference type="ARBA" id="ARBA00006754"/>
    </source>
</evidence>
<dbReference type="InterPro" id="IPR041522">
    <property type="entry name" value="CdaR_GGDEF"/>
</dbReference>
<dbReference type="PANTHER" id="PTHR33744:SF17">
    <property type="entry name" value="CONSERVED PROTEIN"/>
    <property type="match status" value="1"/>
</dbReference>
<dbReference type="Pfam" id="PF13556">
    <property type="entry name" value="HTH_30"/>
    <property type="match status" value="1"/>
</dbReference>
<accession>A0A2W2BXX9</accession>
<comment type="caution">
    <text evidence="4">The sequence shown here is derived from an EMBL/GenBank/DDBJ whole genome shotgun (WGS) entry which is preliminary data.</text>
</comment>
<keyword evidence="5" id="KW-1185">Reference proteome</keyword>
<gene>
    <name evidence="4" type="ORF">C1I92_07575</name>
</gene>
<evidence type="ECO:0000259" key="2">
    <source>
        <dbReference type="Pfam" id="PF13556"/>
    </source>
</evidence>